<dbReference type="SUPFAM" id="SSF144091">
    <property type="entry name" value="Rhomboid-like"/>
    <property type="match status" value="1"/>
</dbReference>
<keyword evidence="3 7" id="KW-0812">Transmembrane</keyword>
<evidence type="ECO:0000259" key="8">
    <source>
        <dbReference type="Pfam" id="PF01694"/>
    </source>
</evidence>
<feature type="transmembrane region" description="Helical" evidence="7">
    <location>
        <begin position="12"/>
        <end position="32"/>
    </location>
</feature>
<feature type="transmembrane region" description="Helical" evidence="7">
    <location>
        <begin position="191"/>
        <end position="208"/>
    </location>
</feature>
<keyword evidence="6 7" id="KW-0472">Membrane</keyword>
<dbReference type="InterPro" id="IPR035952">
    <property type="entry name" value="Rhomboid-like_sf"/>
</dbReference>
<dbReference type="PANTHER" id="PTHR43731:SF14">
    <property type="entry name" value="PRESENILIN-ASSOCIATED RHOMBOID-LIKE PROTEIN, MITOCHONDRIAL"/>
    <property type="match status" value="1"/>
</dbReference>
<dbReference type="Proteomes" id="UP000178264">
    <property type="component" value="Unassembled WGS sequence"/>
</dbReference>
<keyword evidence="4" id="KW-0378">Hydrolase</keyword>
<evidence type="ECO:0000256" key="2">
    <source>
        <dbReference type="ARBA" id="ARBA00009045"/>
    </source>
</evidence>
<comment type="subcellular location">
    <subcellularLocation>
        <location evidence="1">Membrane</location>
        <topology evidence="1">Multi-pass membrane protein</topology>
    </subcellularLocation>
</comment>
<evidence type="ECO:0000313" key="9">
    <source>
        <dbReference type="EMBL" id="OGL87687.1"/>
    </source>
</evidence>
<dbReference type="GO" id="GO:0016020">
    <property type="term" value="C:membrane"/>
    <property type="evidence" value="ECO:0007669"/>
    <property type="project" value="UniProtKB-SubCell"/>
</dbReference>
<proteinExistence type="inferred from homology"/>
<comment type="caution">
    <text evidence="9">The sequence shown here is derived from an EMBL/GenBank/DDBJ whole genome shotgun (WGS) entry which is preliminary data.</text>
</comment>
<dbReference type="Gene3D" id="1.20.1540.10">
    <property type="entry name" value="Rhomboid-like"/>
    <property type="match status" value="1"/>
</dbReference>
<dbReference type="PANTHER" id="PTHR43731">
    <property type="entry name" value="RHOMBOID PROTEASE"/>
    <property type="match status" value="1"/>
</dbReference>
<dbReference type="InterPro" id="IPR022764">
    <property type="entry name" value="Peptidase_S54_rhomboid_dom"/>
</dbReference>
<accession>A0A1F7VCF3</accession>
<dbReference type="AlphaFoldDB" id="A0A1F7VCF3"/>
<keyword evidence="5 7" id="KW-1133">Transmembrane helix</keyword>
<evidence type="ECO:0000256" key="3">
    <source>
        <dbReference type="ARBA" id="ARBA00022692"/>
    </source>
</evidence>
<evidence type="ECO:0000256" key="5">
    <source>
        <dbReference type="ARBA" id="ARBA00022989"/>
    </source>
</evidence>
<sequence length="219" mass="23894">MIPIKDHTPSGRFPYVTYGIIGANVAVFAYMLSLGSGLEAFVGRYAVTPYDITRGVNVVSLFTSLFLHGGFAHIIGNMLFLNIFGDNLEDRLGHVKYLMFYLTAGIAGSAFQIVMGPASTIPMLGASGAIAGVMGGYLVLFPHERIDVLWTWGFMLSRETVPARMMLLYWIFFQLLSGLGSLGIAGGGVAFFAHIGGFAFGWGTIKLWRRNVLVPRVRE</sequence>
<name>A0A1F7VCF3_9BACT</name>
<protein>
    <recommendedName>
        <fullName evidence="8">Peptidase S54 rhomboid domain-containing protein</fullName>
    </recommendedName>
</protein>
<evidence type="ECO:0000256" key="6">
    <source>
        <dbReference type="ARBA" id="ARBA00023136"/>
    </source>
</evidence>
<evidence type="ECO:0000256" key="1">
    <source>
        <dbReference type="ARBA" id="ARBA00004141"/>
    </source>
</evidence>
<organism evidence="9 10">
    <name type="scientific">Candidatus Uhrbacteria bacterium RIFCSPLOWO2_02_FULL_49_11</name>
    <dbReference type="NCBI Taxonomy" id="1802409"/>
    <lineage>
        <taxon>Bacteria</taxon>
        <taxon>Candidatus Uhriibacteriota</taxon>
    </lineage>
</organism>
<gene>
    <name evidence="9" type="ORF">A3I42_04630</name>
</gene>
<dbReference type="GO" id="GO:0004252">
    <property type="term" value="F:serine-type endopeptidase activity"/>
    <property type="evidence" value="ECO:0007669"/>
    <property type="project" value="InterPro"/>
</dbReference>
<feature type="transmembrane region" description="Helical" evidence="7">
    <location>
        <begin position="97"/>
        <end position="115"/>
    </location>
</feature>
<dbReference type="Pfam" id="PF01694">
    <property type="entry name" value="Rhomboid"/>
    <property type="match status" value="1"/>
</dbReference>
<feature type="transmembrane region" description="Helical" evidence="7">
    <location>
        <begin position="65"/>
        <end position="85"/>
    </location>
</feature>
<dbReference type="InterPro" id="IPR050925">
    <property type="entry name" value="Rhomboid_protease_S54"/>
</dbReference>
<dbReference type="EMBL" id="MGER01000064">
    <property type="protein sequence ID" value="OGL87687.1"/>
    <property type="molecule type" value="Genomic_DNA"/>
</dbReference>
<reference evidence="9 10" key="1">
    <citation type="journal article" date="2016" name="Nat. Commun.">
        <title>Thousands of microbial genomes shed light on interconnected biogeochemical processes in an aquifer system.</title>
        <authorList>
            <person name="Anantharaman K."/>
            <person name="Brown C.T."/>
            <person name="Hug L.A."/>
            <person name="Sharon I."/>
            <person name="Castelle C.J."/>
            <person name="Probst A.J."/>
            <person name="Thomas B.C."/>
            <person name="Singh A."/>
            <person name="Wilkins M.J."/>
            <person name="Karaoz U."/>
            <person name="Brodie E.L."/>
            <person name="Williams K.H."/>
            <person name="Hubbard S.S."/>
            <person name="Banfield J.F."/>
        </authorList>
    </citation>
    <scope>NUCLEOTIDE SEQUENCE [LARGE SCALE GENOMIC DNA]</scope>
</reference>
<evidence type="ECO:0000256" key="4">
    <source>
        <dbReference type="ARBA" id="ARBA00022801"/>
    </source>
</evidence>
<comment type="similarity">
    <text evidence="2">Belongs to the peptidase S54 family.</text>
</comment>
<feature type="domain" description="Peptidase S54 rhomboid" evidence="8">
    <location>
        <begin position="58"/>
        <end position="205"/>
    </location>
</feature>
<evidence type="ECO:0000256" key="7">
    <source>
        <dbReference type="SAM" id="Phobius"/>
    </source>
</evidence>
<evidence type="ECO:0000313" key="10">
    <source>
        <dbReference type="Proteomes" id="UP000178264"/>
    </source>
</evidence>
<feature type="transmembrane region" description="Helical" evidence="7">
    <location>
        <begin position="121"/>
        <end position="140"/>
    </location>
</feature>